<dbReference type="InterPro" id="IPR024520">
    <property type="entry name" value="DUF3558"/>
</dbReference>
<proteinExistence type="predicted"/>
<evidence type="ECO:0000313" key="3">
    <source>
        <dbReference type="EMBL" id="CPV71132.1"/>
    </source>
</evidence>
<dbReference type="EMBL" id="CSWP01000013">
    <property type="protein sequence ID" value="CPV71132.1"/>
    <property type="molecule type" value="Genomic_DNA"/>
</dbReference>
<dbReference type="RefSeq" id="WP_016893646.1">
    <property type="nucleotide sequence ID" value="NZ_CSWP01000013.1"/>
</dbReference>
<dbReference type="Proteomes" id="UP000045782">
    <property type="component" value="Unassembled WGS sequence"/>
</dbReference>
<feature type="compositionally biased region" description="Polar residues" evidence="1">
    <location>
        <begin position="32"/>
        <end position="52"/>
    </location>
</feature>
<evidence type="ECO:0000313" key="4">
    <source>
        <dbReference type="Proteomes" id="UP000045782"/>
    </source>
</evidence>
<name>A0A0U0ZV83_9MYCO</name>
<evidence type="ECO:0000256" key="1">
    <source>
        <dbReference type="SAM" id="MobiDB-lite"/>
    </source>
</evidence>
<organism evidence="3 4">
    <name type="scientific">Mycobacteroides abscessus</name>
    <dbReference type="NCBI Taxonomy" id="36809"/>
    <lineage>
        <taxon>Bacteria</taxon>
        <taxon>Bacillati</taxon>
        <taxon>Actinomycetota</taxon>
        <taxon>Actinomycetes</taxon>
        <taxon>Mycobacteriales</taxon>
        <taxon>Mycobacteriaceae</taxon>
        <taxon>Mycobacteroides</taxon>
    </lineage>
</organism>
<feature type="chain" id="PRO_5038595614" description="DUF3558 domain-containing protein" evidence="2">
    <location>
        <begin position="19"/>
        <end position="201"/>
    </location>
</feature>
<dbReference type="AlphaFoldDB" id="A0A0U0ZV83"/>
<reference evidence="3 4" key="1">
    <citation type="submission" date="2015-03" db="EMBL/GenBank/DDBJ databases">
        <authorList>
            <person name="Murphy D."/>
        </authorList>
    </citation>
    <scope>NUCLEOTIDE SEQUENCE [LARGE SCALE GENOMIC DNA]</scope>
    <source>
        <strain evidence="3 4">PAP088</strain>
    </source>
</reference>
<gene>
    <name evidence="3" type="ORF">ERS075579_04947</name>
</gene>
<dbReference type="Pfam" id="PF12079">
    <property type="entry name" value="DUF3558"/>
    <property type="match status" value="1"/>
</dbReference>
<protein>
    <recommendedName>
        <fullName evidence="5">DUF3558 domain-containing protein</fullName>
    </recommendedName>
</protein>
<sequence length="201" mass="21184">MRWLMSLPVAACIVALNAAGCTDTTGGIAKTNSPASNQSVSASASTPVTNTLPGPHPASTDNNNGTSFDPCLAYSADELRAWGVKPGSVEDLANTPSLQRGCAWSGDGWDVQQTVLNRPITDYLNQDLFPGSEQVTVEGLAAVRWRDEVDPQRVCYVELPAQKASVGTIVGVRDPKAQKVIPDACTKAMSIATDTAKKLPK</sequence>
<accession>A0A0U0ZV83</accession>
<keyword evidence="2" id="KW-0732">Signal</keyword>
<feature type="signal peptide" evidence="2">
    <location>
        <begin position="1"/>
        <end position="18"/>
    </location>
</feature>
<feature type="region of interest" description="Disordered" evidence="1">
    <location>
        <begin position="32"/>
        <end position="65"/>
    </location>
</feature>
<evidence type="ECO:0000256" key="2">
    <source>
        <dbReference type="SAM" id="SignalP"/>
    </source>
</evidence>
<evidence type="ECO:0008006" key="5">
    <source>
        <dbReference type="Google" id="ProtNLM"/>
    </source>
</evidence>